<protein>
    <submittedName>
        <fullName evidence="1">Uncharacterized protein</fullName>
    </submittedName>
</protein>
<dbReference type="Proteomes" id="UP000275078">
    <property type="component" value="Unassembled WGS sequence"/>
</dbReference>
<evidence type="ECO:0000313" key="2">
    <source>
        <dbReference type="Proteomes" id="UP000275078"/>
    </source>
</evidence>
<proteinExistence type="predicted"/>
<gene>
    <name evidence="1" type="ORF">BJ508DRAFT_128658</name>
</gene>
<accession>A0A3N4I374</accession>
<evidence type="ECO:0000313" key="1">
    <source>
        <dbReference type="EMBL" id="RPA80575.1"/>
    </source>
</evidence>
<dbReference type="EMBL" id="ML119687">
    <property type="protein sequence ID" value="RPA80575.1"/>
    <property type="molecule type" value="Genomic_DNA"/>
</dbReference>
<keyword evidence="2" id="KW-1185">Reference proteome</keyword>
<name>A0A3N4I374_ASCIM</name>
<reference evidence="1 2" key="1">
    <citation type="journal article" date="2018" name="Nat. Ecol. Evol.">
        <title>Pezizomycetes genomes reveal the molecular basis of ectomycorrhizal truffle lifestyle.</title>
        <authorList>
            <person name="Murat C."/>
            <person name="Payen T."/>
            <person name="Noel B."/>
            <person name="Kuo A."/>
            <person name="Morin E."/>
            <person name="Chen J."/>
            <person name="Kohler A."/>
            <person name="Krizsan K."/>
            <person name="Balestrini R."/>
            <person name="Da Silva C."/>
            <person name="Montanini B."/>
            <person name="Hainaut M."/>
            <person name="Levati E."/>
            <person name="Barry K.W."/>
            <person name="Belfiori B."/>
            <person name="Cichocki N."/>
            <person name="Clum A."/>
            <person name="Dockter R.B."/>
            <person name="Fauchery L."/>
            <person name="Guy J."/>
            <person name="Iotti M."/>
            <person name="Le Tacon F."/>
            <person name="Lindquist E.A."/>
            <person name="Lipzen A."/>
            <person name="Malagnac F."/>
            <person name="Mello A."/>
            <person name="Molinier V."/>
            <person name="Miyauchi S."/>
            <person name="Poulain J."/>
            <person name="Riccioni C."/>
            <person name="Rubini A."/>
            <person name="Sitrit Y."/>
            <person name="Splivallo R."/>
            <person name="Traeger S."/>
            <person name="Wang M."/>
            <person name="Zifcakova L."/>
            <person name="Wipf D."/>
            <person name="Zambonelli A."/>
            <person name="Paolocci F."/>
            <person name="Nowrousian M."/>
            <person name="Ottonello S."/>
            <person name="Baldrian P."/>
            <person name="Spatafora J.W."/>
            <person name="Henrissat B."/>
            <person name="Nagy L.G."/>
            <person name="Aury J.M."/>
            <person name="Wincker P."/>
            <person name="Grigoriev I.V."/>
            <person name="Bonfante P."/>
            <person name="Martin F.M."/>
        </authorList>
    </citation>
    <scope>NUCLEOTIDE SEQUENCE [LARGE SCALE GENOMIC DNA]</scope>
    <source>
        <strain evidence="1 2">RN42</strain>
    </source>
</reference>
<sequence>MSLLAEKSRVLTDRITSETEAARKTLQEFQRYAFLLFAETVKEHMQPGYRIAAACKGKGMYVRMRAAVQTHIDANPSLFDASTSAVQTYLQTTLVNEVVSVFERAVQEVAEVLKADLVSYKVLPVEALRGRTRAEVGGGKKRYAAGIQKEATRILAGLMEKMRAVLERAEGEASDEISEKMPVPVRLPVVEKSDLWQIAASASDSKVRRRNSL</sequence>
<dbReference type="AlphaFoldDB" id="A0A3N4I374"/>
<organism evidence="1 2">
    <name type="scientific">Ascobolus immersus RN42</name>
    <dbReference type="NCBI Taxonomy" id="1160509"/>
    <lineage>
        <taxon>Eukaryota</taxon>
        <taxon>Fungi</taxon>
        <taxon>Dikarya</taxon>
        <taxon>Ascomycota</taxon>
        <taxon>Pezizomycotina</taxon>
        <taxon>Pezizomycetes</taxon>
        <taxon>Pezizales</taxon>
        <taxon>Ascobolaceae</taxon>
        <taxon>Ascobolus</taxon>
    </lineage>
</organism>